<evidence type="ECO:0000313" key="2">
    <source>
        <dbReference type="EMBL" id="KAJ4455122.1"/>
    </source>
</evidence>
<organism evidence="2 3">
    <name type="scientific">Paratrimastix pyriformis</name>
    <dbReference type="NCBI Taxonomy" id="342808"/>
    <lineage>
        <taxon>Eukaryota</taxon>
        <taxon>Metamonada</taxon>
        <taxon>Preaxostyla</taxon>
        <taxon>Paratrimastigidae</taxon>
        <taxon>Paratrimastix</taxon>
    </lineage>
</organism>
<evidence type="ECO:0000256" key="1">
    <source>
        <dbReference type="SAM" id="MobiDB-lite"/>
    </source>
</evidence>
<keyword evidence="3" id="KW-1185">Reference proteome</keyword>
<comment type="caution">
    <text evidence="2">The sequence shown here is derived from an EMBL/GenBank/DDBJ whole genome shotgun (WGS) entry which is preliminary data.</text>
</comment>
<dbReference type="EMBL" id="JAPMOS010000118">
    <property type="protein sequence ID" value="KAJ4455122.1"/>
    <property type="molecule type" value="Genomic_DNA"/>
</dbReference>
<proteinExistence type="predicted"/>
<accession>A0ABQ8U9T3</accession>
<name>A0ABQ8U9T3_9EUKA</name>
<feature type="compositionally biased region" description="Low complexity" evidence="1">
    <location>
        <begin position="44"/>
        <end position="75"/>
    </location>
</feature>
<gene>
    <name evidence="2" type="ORF">PAPYR_9967</name>
</gene>
<sequence length="154" mass="16122">MKFRTFYIDVQHLPHRLVPLSLLAASPAPPDLSPPLGLGGSPVMGGAQRSQRSTSAAARNAAAGGRARPARAASDAAARCRDLEGRLSVMAADLEERVAHSDAALTIKRSAPARPHIPRRGGRPALYPPLGGPLRCRAAPAMLVGERSGSLRDI</sequence>
<protein>
    <submittedName>
        <fullName evidence="2">Uncharacterized protein</fullName>
    </submittedName>
</protein>
<feature type="region of interest" description="Disordered" evidence="1">
    <location>
        <begin position="33"/>
        <end position="75"/>
    </location>
</feature>
<evidence type="ECO:0000313" key="3">
    <source>
        <dbReference type="Proteomes" id="UP001141327"/>
    </source>
</evidence>
<dbReference type="Proteomes" id="UP001141327">
    <property type="component" value="Unassembled WGS sequence"/>
</dbReference>
<reference evidence="2" key="1">
    <citation type="journal article" date="2022" name="bioRxiv">
        <title>Genomics of Preaxostyla Flagellates Illuminates Evolutionary Transitions and the Path Towards Mitochondrial Loss.</title>
        <authorList>
            <person name="Novak L.V.F."/>
            <person name="Treitli S.C."/>
            <person name="Pyrih J."/>
            <person name="Halakuc P."/>
            <person name="Pipaliya S.V."/>
            <person name="Vacek V."/>
            <person name="Brzon O."/>
            <person name="Soukal P."/>
            <person name="Eme L."/>
            <person name="Dacks J.B."/>
            <person name="Karnkowska A."/>
            <person name="Elias M."/>
            <person name="Hampl V."/>
        </authorList>
    </citation>
    <scope>NUCLEOTIDE SEQUENCE</scope>
    <source>
        <strain evidence="2">RCP-MX</strain>
    </source>
</reference>